<reference evidence="2" key="1">
    <citation type="submission" date="2022-03" db="EMBL/GenBank/DDBJ databases">
        <title>Draft genome sequence of Aduncisulcus paluster, a free-living microaerophilic Fornicata.</title>
        <authorList>
            <person name="Yuyama I."/>
            <person name="Kume K."/>
            <person name="Tamura T."/>
            <person name="Inagaki Y."/>
            <person name="Hashimoto T."/>
        </authorList>
    </citation>
    <scope>NUCLEOTIDE SEQUENCE</scope>
    <source>
        <strain evidence="2">NY0171</strain>
    </source>
</reference>
<feature type="transmembrane region" description="Helical" evidence="1">
    <location>
        <begin position="27"/>
        <end position="44"/>
    </location>
</feature>
<accession>A0ABQ5KU67</accession>
<evidence type="ECO:0008006" key="4">
    <source>
        <dbReference type="Google" id="ProtNLM"/>
    </source>
</evidence>
<keyword evidence="1" id="KW-0472">Membrane</keyword>
<gene>
    <name evidence="2" type="ORF">ADUPG1_009051</name>
</gene>
<feature type="non-terminal residue" evidence="2">
    <location>
        <position position="180"/>
    </location>
</feature>
<evidence type="ECO:0000256" key="1">
    <source>
        <dbReference type="SAM" id="Phobius"/>
    </source>
</evidence>
<dbReference type="EMBL" id="BQXS01011116">
    <property type="protein sequence ID" value="GKT36007.1"/>
    <property type="molecule type" value="Genomic_DNA"/>
</dbReference>
<sequence length="180" mass="20784">MSLPFQKEHSIESFQIEIERDSLPRDIIIIFHVSMGVVAYILRFPRKIYQSYQFEIPKLSSSQCELILLKAWKGFSTCSISRLNILISDSDLSSLECELAKKMEFRRENSLSGLLIRKSFSHQPPVPFTLVSQALRDTAFQSGVFARDDSPLNLRDCLEGLGYVRFYCLHIPFIFPQEIN</sequence>
<keyword evidence="3" id="KW-1185">Reference proteome</keyword>
<protein>
    <recommendedName>
        <fullName evidence="4">Maturase K</fullName>
    </recommendedName>
</protein>
<name>A0ABQ5KU67_9EUKA</name>
<evidence type="ECO:0000313" key="3">
    <source>
        <dbReference type="Proteomes" id="UP001057375"/>
    </source>
</evidence>
<dbReference type="Proteomes" id="UP001057375">
    <property type="component" value="Unassembled WGS sequence"/>
</dbReference>
<organism evidence="2 3">
    <name type="scientific">Aduncisulcus paluster</name>
    <dbReference type="NCBI Taxonomy" id="2918883"/>
    <lineage>
        <taxon>Eukaryota</taxon>
        <taxon>Metamonada</taxon>
        <taxon>Carpediemonas-like organisms</taxon>
        <taxon>Aduncisulcus</taxon>
    </lineage>
</organism>
<evidence type="ECO:0000313" key="2">
    <source>
        <dbReference type="EMBL" id="GKT36007.1"/>
    </source>
</evidence>
<proteinExistence type="predicted"/>
<keyword evidence="1" id="KW-0812">Transmembrane</keyword>
<comment type="caution">
    <text evidence="2">The sequence shown here is derived from an EMBL/GenBank/DDBJ whole genome shotgun (WGS) entry which is preliminary data.</text>
</comment>
<keyword evidence="1" id="KW-1133">Transmembrane helix</keyword>